<sequence length="175" mass="19766">MGAASWGSVISSLITYMQRLGINVSLDSVPLPDKMKEIIGTIYLFYQKIQDSIPQFPDFDLRSQLMVLALGIPFVLDVIFVWFINPISVTMTHVLDLIAFGVGTFFITASIIGGWNLTNISIICVCVVFIVLKVIFTFLTKQKNDIELYVLVDAICDYYMQGIFHIKNAIYHLEN</sequence>
<keyword evidence="3" id="KW-1185">Reference proteome</keyword>
<dbReference type="OrthoDB" id="10634452at2759"/>
<dbReference type="AlphaFoldDB" id="A0A1J4KVN0"/>
<accession>A0A1J4KVN0</accession>
<dbReference type="PANTHER" id="PTHR34993:SF1">
    <property type="entry name" value="TRANSMEMBRANE PROTEIN"/>
    <property type="match status" value="1"/>
</dbReference>
<proteinExistence type="predicted"/>
<feature type="transmembrane region" description="Helical" evidence="1">
    <location>
        <begin position="65"/>
        <end position="85"/>
    </location>
</feature>
<gene>
    <name evidence="2" type="ORF">TRFO_03330</name>
</gene>
<keyword evidence="1" id="KW-1133">Transmembrane helix</keyword>
<dbReference type="Proteomes" id="UP000179807">
    <property type="component" value="Unassembled WGS sequence"/>
</dbReference>
<feature type="transmembrane region" description="Helical" evidence="1">
    <location>
        <begin position="97"/>
        <end position="114"/>
    </location>
</feature>
<evidence type="ECO:0000313" key="3">
    <source>
        <dbReference type="Proteomes" id="UP000179807"/>
    </source>
</evidence>
<feature type="transmembrane region" description="Helical" evidence="1">
    <location>
        <begin position="120"/>
        <end position="139"/>
    </location>
</feature>
<name>A0A1J4KVN0_9EUKA</name>
<keyword evidence="1" id="KW-0472">Membrane</keyword>
<organism evidence="2 3">
    <name type="scientific">Tritrichomonas foetus</name>
    <dbReference type="NCBI Taxonomy" id="1144522"/>
    <lineage>
        <taxon>Eukaryota</taxon>
        <taxon>Metamonada</taxon>
        <taxon>Parabasalia</taxon>
        <taxon>Tritrichomonadida</taxon>
        <taxon>Tritrichomonadidae</taxon>
        <taxon>Tritrichomonas</taxon>
    </lineage>
</organism>
<dbReference type="EMBL" id="MLAK01000509">
    <property type="protein sequence ID" value="OHT13573.1"/>
    <property type="molecule type" value="Genomic_DNA"/>
</dbReference>
<comment type="caution">
    <text evidence="2">The sequence shown here is derived from an EMBL/GenBank/DDBJ whole genome shotgun (WGS) entry which is preliminary data.</text>
</comment>
<evidence type="ECO:0008006" key="4">
    <source>
        <dbReference type="Google" id="ProtNLM"/>
    </source>
</evidence>
<dbReference type="PANTHER" id="PTHR34993">
    <property type="entry name" value="TRANSMEMBRANE PROTEIN"/>
    <property type="match status" value="1"/>
</dbReference>
<evidence type="ECO:0000256" key="1">
    <source>
        <dbReference type="SAM" id="Phobius"/>
    </source>
</evidence>
<protein>
    <recommendedName>
        <fullName evidence="4">Transmembrane protein</fullName>
    </recommendedName>
</protein>
<dbReference type="VEuPathDB" id="TrichDB:TRFO_03330"/>
<dbReference type="GeneID" id="94825928"/>
<reference evidence="2" key="1">
    <citation type="submission" date="2016-10" db="EMBL/GenBank/DDBJ databases">
        <authorList>
            <person name="Benchimol M."/>
            <person name="Almeida L.G."/>
            <person name="Vasconcelos A.T."/>
            <person name="Perreira-Neves A."/>
            <person name="Rosa I.A."/>
            <person name="Tasca T."/>
            <person name="Bogo M.R."/>
            <person name="de Souza W."/>
        </authorList>
    </citation>
    <scope>NUCLEOTIDE SEQUENCE [LARGE SCALE GENOMIC DNA]</scope>
    <source>
        <strain evidence="2">K</strain>
    </source>
</reference>
<evidence type="ECO:0000313" key="2">
    <source>
        <dbReference type="EMBL" id="OHT13573.1"/>
    </source>
</evidence>
<dbReference type="RefSeq" id="XP_068366709.1">
    <property type="nucleotide sequence ID" value="XM_068491224.1"/>
</dbReference>
<keyword evidence="1" id="KW-0812">Transmembrane</keyword>